<evidence type="ECO:0000256" key="1">
    <source>
        <dbReference type="SAM" id="MobiDB-lite"/>
    </source>
</evidence>
<dbReference type="AlphaFoldDB" id="A0A5C3K9P1"/>
<reference evidence="2 3" key="1">
    <citation type="journal article" date="2019" name="Nat. Ecol. Evol.">
        <title>Megaphylogeny resolves global patterns of mushroom evolution.</title>
        <authorList>
            <person name="Varga T."/>
            <person name="Krizsan K."/>
            <person name="Foldi C."/>
            <person name="Dima B."/>
            <person name="Sanchez-Garcia M."/>
            <person name="Sanchez-Ramirez S."/>
            <person name="Szollosi G.J."/>
            <person name="Szarkandi J.G."/>
            <person name="Papp V."/>
            <person name="Albert L."/>
            <person name="Andreopoulos W."/>
            <person name="Angelini C."/>
            <person name="Antonin V."/>
            <person name="Barry K.W."/>
            <person name="Bougher N.L."/>
            <person name="Buchanan P."/>
            <person name="Buyck B."/>
            <person name="Bense V."/>
            <person name="Catcheside P."/>
            <person name="Chovatia M."/>
            <person name="Cooper J."/>
            <person name="Damon W."/>
            <person name="Desjardin D."/>
            <person name="Finy P."/>
            <person name="Geml J."/>
            <person name="Haridas S."/>
            <person name="Hughes K."/>
            <person name="Justo A."/>
            <person name="Karasinski D."/>
            <person name="Kautmanova I."/>
            <person name="Kiss B."/>
            <person name="Kocsube S."/>
            <person name="Kotiranta H."/>
            <person name="LaButti K.M."/>
            <person name="Lechner B.E."/>
            <person name="Liimatainen K."/>
            <person name="Lipzen A."/>
            <person name="Lukacs Z."/>
            <person name="Mihaltcheva S."/>
            <person name="Morgado L.N."/>
            <person name="Niskanen T."/>
            <person name="Noordeloos M.E."/>
            <person name="Ohm R.A."/>
            <person name="Ortiz-Santana B."/>
            <person name="Ovrebo C."/>
            <person name="Racz N."/>
            <person name="Riley R."/>
            <person name="Savchenko A."/>
            <person name="Shiryaev A."/>
            <person name="Soop K."/>
            <person name="Spirin V."/>
            <person name="Szebenyi C."/>
            <person name="Tomsovsky M."/>
            <person name="Tulloss R.E."/>
            <person name="Uehling J."/>
            <person name="Grigoriev I.V."/>
            <person name="Vagvolgyi C."/>
            <person name="Papp T."/>
            <person name="Martin F.M."/>
            <person name="Miettinen O."/>
            <person name="Hibbett D.S."/>
            <person name="Nagy L.G."/>
        </authorList>
    </citation>
    <scope>NUCLEOTIDE SEQUENCE [LARGE SCALE GENOMIC DNA]</scope>
    <source>
        <strain evidence="2 3">CBS 121175</strain>
    </source>
</reference>
<organism evidence="2 3">
    <name type="scientific">Coprinopsis marcescibilis</name>
    <name type="common">Agaric fungus</name>
    <name type="synonym">Psathyrella marcescibilis</name>
    <dbReference type="NCBI Taxonomy" id="230819"/>
    <lineage>
        <taxon>Eukaryota</taxon>
        <taxon>Fungi</taxon>
        <taxon>Dikarya</taxon>
        <taxon>Basidiomycota</taxon>
        <taxon>Agaricomycotina</taxon>
        <taxon>Agaricomycetes</taxon>
        <taxon>Agaricomycetidae</taxon>
        <taxon>Agaricales</taxon>
        <taxon>Agaricineae</taxon>
        <taxon>Psathyrellaceae</taxon>
        <taxon>Coprinopsis</taxon>
    </lineage>
</organism>
<name>A0A5C3K9P1_COPMA</name>
<evidence type="ECO:0000313" key="2">
    <source>
        <dbReference type="EMBL" id="TFK16584.1"/>
    </source>
</evidence>
<gene>
    <name evidence="2" type="ORF">FA15DRAFT_662044</name>
</gene>
<dbReference type="Proteomes" id="UP000307440">
    <property type="component" value="Unassembled WGS sequence"/>
</dbReference>
<keyword evidence="3" id="KW-1185">Reference proteome</keyword>
<accession>A0A5C3K9P1</accession>
<feature type="region of interest" description="Disordered" evidence="1">
    <location>
        <begin position="34"/>
        <end position="62"/>
    </location>
</feature>
<protein>
    <submittedName>
        <fullName evidence="2">Uncharacterized protein</fullName>
    </submittedName>
</protein>
<feature type="compositionally biased region" description="Low complexity" evidence="1">
    <location>
        <begin position="51"/>
        <end position="60"/>
    </location>
</feature>
<feature type="compositionally biased region" description="Polar residues" evidence="1">
    <location>
        <begin position="41"/>
        <end position="50"/>
    </location>
</feature>
<sequence length="107" mass="11871">MNIDTDTLTALAAAQQQQQQQANYAAQQVAYEQAQAAQHQDSFQPAQSGSDAPQQQAQLPADHDHERMTLWCAVAALGHAYNNFNIESFNQHQLLNLERSTTLMSDT</sequence>
<evidence type="ECO:0000313" key="3">
    <source>
        <dbReference type="Proteomes" id="UP000307440"/>
    </source>
</evidence>
<proteinExistence type="predicted"/>
<dbReference type="EMBL" id="ML210728">
    <property type="protein sequence ID" value="TFK16584.1"/>
    <property type="molecule type" value="Genomic_DNA"/>
</dbReference>